<dbReference type="EMBL" id="UYRW01000543">
    <property type="protein sequence ID" value="VDK67749.1"/>
    <property type="molecule type" value="Genomic_DNA"/>
</dbReference>
<evidence type="ECO:0000313" key="4">
    <source>
        <dbReference type="WBParaSite" id="nOo.2.0.1.t03049-RA"/>
    </source>
</evidence>
<dbReference type="Proteomes" id="UP000271087">
    <property type="component" value="Unassembled WGS sequence"/>
</dbReference>
<proteinExistence type="predicted"/>
<feature type="transmembrane region" description="Helical" evidence="1">
    <location>
        <begin position="30"/>
        <end position="51"/>
    </location>
</feature>
<keyword evidence="1" id="KW-1133">Transmembrane helix</keyword>
<reference evidence="2 3" key="2">
    <citation type="submission" date="2018-08" db="EMBL/GenBank/DDBJ databases">
        <authorList>
            <person name="Laetsch R D."/>
            <person name="Stevens L."/>
            <person name="Kumar S."/>
            <person name="Blaxter L. M."/>
        </authorList>
    </citation>
    <scope>NUCLEOTIDE SEQUENCE [LARGE SCALE GENOMIC DNA]</scope>
</reference>
<feature type="transmembrane region" description="Helical" evidence="1">
    <location>
        <begin position="63"/>
        <end position="81"/>
    </location>
</feature>
<evidence type="ECO:0000256" key="1">
    <source>
        <dbReference type="SAM" id="Phobius"/>
    </source>
</evidence>
<keyword evidence="3" id="KW-1185">Reference proteome</keyword>
<name>A0A182E4X5_ONCOC</name>
<gene>
    <name evidence="2" type="ORF">NOO_LOCUS3049</name>
</gene>
<evidence type="ECO:0000313" key="2">
    <source>
        <dbReference type="EMBL" id="VDK67749.1"/>
    </source>
</evidence>
<keyword evidence="1" id="KW-0812">Transmembrane</keyword>
<dbReference type="AlphaFoldDB" id="A0A182E4X5"/>
<sequence>MSSMQQSSRCHLSTLRKLTVITWMAQMPSLFYHLMLIFAAFLRMFCMCVLVRALNRTTNRWPAAATAVAVVTAAAADWYYGGVL</sequence>
<dbReference type="WBParaSite" id="nOo.2.0.1.t03049-RA">
    <property type="protein sequence ID" value="nOo.2.0.1.t03049-RA"/>
    <property type="gene ID" value="nOo.2.0.1.g03049"/>
</dbReference>
<keyword evidence="1" id="KW-0472">Membrane</keyword>
<organism evidence="4">
    <name type="scientific">Onchocerca ochengi</name>
    <name type="common">Filarial nematode worm</name>
    <dbReference type="NCBI Taxonomy" id="42157"/>
    <lineage>
        <taxon>Eukaryota</taxon>
        <taxon>Metazoa</taxon>
        <taxon>Ecdysozoa</taxon>
        <taxon>Nematoda</taxon>
        <taxon>Chromadorea</taxon>
        <taxon>Rhabditida</taxon>
        <taxon>Spirurina</taxon>
        <taxon>Spiruromorpha</taxon>
        <taxon>Filarioidea</taxon>
        <taxon>Onchocercidae</taxon>
        <taxon>Onchocerca</taxon>
    </lineage>
</organism>
<protein>
    <submittedName>
        <fullName evidence="4">Secreted peptide</fullName>
    </submittedName>
</protein>
<reference evidence="4" key="1">
    <citation type="submission" date="2016-06" db="UniProtKB">
        <authorList>
            <consortium name="WormBaseParasite"/>
        </authorList>
    </citation>
    <scope>IDENTIFICATION</scope>
</reference>
<accession>A0A182E4X5</accession>
<evidence type="ECO:0000313" key="3">
    <source>
        <dbReference type="Proteomes" id="UP000271087"/>
    </source>
</evidence>